<organism evidence="10 11">
    <name type="scientific">Candidatus Clostridium stratigraminis</name>
    <dbReference type="NCBI Taxonomy" id="3381661"/>
    <lineage>
        <taxon>Bacteria</taxon>
        <taxon>Bacillati</taxon>
        <taxon>Bacillota</taxon>
        <taxon>Clostridia</taxon>
        <taxon>Eubacteriales</taxon>
        <taxon>Clostridiaceae</taxon>
        <taxon>Clostridium</taxon>
    </lineage>
</organism>
<feature type="transmembrane region" description="Helical" evidence="7">
    <location>
        <begin position="750"/>
        <end position="773"/>
    </location>
</feature>
<feature type="transmembrane region" description="Helical" evidence="7">
    <location>
        <begin position="21"/>
        <end position="41"/>
    </location>
</feature>
<evidence type="ECO:0000256" key="2">
    <source>
        <dbReference type="ARBA" id="ARBA00022475"/>
    </source>
</evidence>
<dbReference type="RefSeq" id="WP_406770097.1">
    <property type="nucleotide sequence ID" value="NZ_JBJHZZ010000008.1"/>
</dbReference>
<dbReference type="Pfam" id="PF02687">
    <property type="entry name" value="FtsX"/>
    <property type="match status" value="2"/>
</dbReference>
<feature type="transmembrane region" description="Helical" evidence="7">
    <location>
        <begin position="410"/>
        <end position="430"/>
    </location>
</feature>
<comment type="subcellular location">
    <subcellularLocation>
        <location evidence="1">Cell membrane</location>
        <topology evidence="1">Multi-pass membrane protein</topology>
    </subcellularLocation>
</comment>
<evidence type="ECO:0000313" key="11">
    <source>
        <dbReference type="Proteomes" id="UP001623591"/>
    </source>
</evidence>
<dbReference type="PANTHER" id="PTHR30572">
    <property type="entry name" value="MEMBRANE COMPONENT OF TRANSPORTER-RELATED"/>
    <property type="match status" value="1"/>
</dbReference>
<feature type="transmembrane region" description="Helical" evidence="7">
    <location>
        <begin position="793"/>
        <end position="812"/>
    </location>
</feature>
<feature type="domain" description="ABC3 transporter permease C-terminal" evidence="8">
    <location>
        <begin position="243"/>
        <end position="365"/>
    </location>
</feature>
<keyword evidence="2" id="KW-1003">Cell membrane</keyword>
<keyword evidence="11" id="KW-1185">Reference proteome</keyword>
<comment type="caution">
    <text evidence="10">The sequence shown here is derived from an EMBL/GenBank/DDBJ whole genome shotgun (WGS) entry which is preliminary data.</text>
</comment>
<feature type="transmembrane region" description="Helical" evidence="7">
    <location>
        <begin position="335"/>
        <end position="359"/>
    </location>
</feature>
<keyword evidence="4 7" id="KW-1133">Transmembrane helix</keyword>
<feature type="domain" description="MacB-like periplasmic core" evidence="9">
    <location>
        <begin position="20"/>
        <end position="209"/>
    </location>
</feature>
<dbReference type="InterPro" id="IPR050250">
    <property type="entry name" value="Macrolide_Exporter_MacB"/>
</dbReference>
<keyword evidence="3 7" id="KW-0812">Transmembrane</keyword>
<feature type="transmembrane region" description="Helical" evidence="7">
    <location>
        <begin position="239"/>
        <end position="260"/>
    </location>
</feature>
<gene>
    <name evidence="10" type="ORF">ACJDUG_11875</name>
</gene>
<evidence type="ECO:0000256" key="3">
    <source>
        <dbReference type="ARBA" id="ARBA00022692"/>
    </source>
</evidence>
<feature type="domain" description="ABC3 transporter permease C-terminal" evidence="8">
    <location>
        <begin position="707"/>
        <end position="822"/>
    </location>
</feature>
<keyword evidence="5 7" id="KW-0472">Membrane</keyword>
<evidence type="ECO:0000256" key="6">
    <source>
        <dbReference type="ARBA" id="ARBA00038076"/>
    </source>
</evidence>
<evidence type="ECO:0000256" key="1">
    <source>
        <dbReference type="ARBA" id="ARBA00004651"/>
    </source>
</evidence>
<evidence type="ECO:0000259" key="9">
    <source>
        <dbReference type="Pfam" id="PF12704"/>
    </source>
</evidence>
<dbReference type="Proteomes" id="UP001623591">
    <property type="component" value="Unassembled WGS sequence"/>
</dbReference>
<evidence type="ECO:0000259" key="8">
    <source>
        <dbReference type="Pfam" id="PF02687"/>
    </source>
</evidence>
<feature type="transmembrane region" description="Helical" evidence="7">
    <location>
        <begin position="702"/>
        <end position="729"/>
    </location>
</feature>
<feature type="transmembrane region" description="Helical" evidence="7">
    <location>
        <begin position="292"/>
        <end position="315"/>
    </location>
</feature>
<dbReference type="InterPro" id="IPR003838">
    <property type="entry name" value="ABC3_permease_C"/>
</dbReference>
<comment type="similarity">
    <text evidence="6">Belongs to the ABC-4 integral membrane protein family.</text>
</comment>
<name>A0ABW8T5C8_9CLOT</name>
<dbReference type="PANTHER" id="PTHR30572:SF4">
    <property type="entry name" value="ABC TRANSPORTER PERMEASE YTRF"/>
    <property type="match status" value="1"/>
</dbReference>
<evidence type="ECO:0000256" key="5">
    <source>
        <dbReference type="ARBA" id="ARBA00023136"/>
    </source>
</evidence>
<accession>A0ABW8T5C8</accession>
<evidence type="ECO:0000256" key="4">
    <source>
        <dbReference type="ARBA" id="ARBA00022989"/>
    </source>
</evidence>
<dbReference type="EMBL" id="JBJHZZ010000008">
    <property type="protein sequence ID" value="MFL0247668.1"/>
    <property type="molecule type" value="Genomic_DNA"/>
</dbReference>
<evidence type="ECO:0000313" key="10">
    <source>
        <dbReference type="EMBL" id="MFL0247668.1"/>
    </source>
</evidence>
<dbReference type="InterPro" id="IPR025857">
    <property type="entry name" value="MacB_PCD"/>
</dbReference>
<protein>
    <submittedName>
        <fullName evidence="10">ABC transporter permease</fullName>
    </submittedName>
</protein>
<evidence type="ECO:0000256" key="7">
    <source>
        <dbReference type="SAM" id="Phobius"/>
    </source>
</evidence>
<sequence>MINSYKQITNKYLKANKKRTILTIVGVILSVALISSIGLFFKGIQQSSLEDAKKTRGSYHVAFNKIDENLVAKITNNPKVSRSGLYQIGIPIKLTDKLSTNQIIATDKALEMLPLSLKAGRLPENNHEVAVERWILRYIDKDAKLNSKININNKEYILSGILEDNSFTQMDSTGIVITKDNNINIKNAIMLVEISDEANIKTTLKELESLVKKDQVNENYVLLTMEGAGDSSTNNSLNITIGIIISVVVIVTIAVIYNAFQISVVERIKEFGLLRAIGATPKQIRNIVFKEASIIAGIGIPIGLIFGIIAIYGISITFKLIGGSSGNFIVPNVSFGIMLLSFVVGLLSIYVSALVPALFAGRISPLVAISSRNSIRKEKIKRRNNPLIKKLLGFEGELAFKNIKRNRKRYRITVFSIVISVALFITFKYFTDIALVMNADTNESTNINYSILLSSKAQETAESIDSNLMNNIKELNSVDRVYKQYNTTSFEAAIDKSKEVKDVKEIGSVYKDITYKGDEKTELDASMMIYDNDALEISKKYIQSGNIDIGKINNENGVIVINKNQVYNGKTNKSYIGAVTEIKAGDEILLQNVDRLSGDNEKFGNKEVNKVKVIATLKEDPFNFNGNISGLKIITTEEVAKKLVGPNSISLTGINIIIKDVNNEASATSELENAIKASPSLNLINHIDVNNNSKSSILMIQILLYGFVVVVSLIGSVNIVNTITTNIILRRREFATLKSIGLTQKGLSKMIVIEGLLYGFMGSFYGCLTGMSLSYLLFKSMHGIREFSYMPPIKAMIISVVFALLIGYLSVLSPLRRINKDNLIDTIREE</sequence>
<dbReference type="Pfam" id="PF12704">
    <property type="entry name" value="MacB_PCD"/>
    <property type="match status" value="1"/>
</dbReference>
<reference evidence="10 11" key="1">
    <citation type="submission" date="2024-11" db="EMBL/GenBank/DDBJ databases">
        <authorList>
            <person name="Heng Y.C."/>
            <person name="Lim A.C.H."/>
            <person name="Lee J.K.Y."/>
            <person name="Kittelmann S."/>
        </authorList>
    </citation>
    <scope>NUCLEOTIDE SEQUENCE [LARGE SCALE GENOMIC DNA]</scope>
    <source>
        <strain evidence="10 11">WILCCON 0185</strain>
    </source>
</reference>
<proteinExistence type="inferred from homology"/>